<dbReference type="PANTHER" id="PTHR31521:SF2">
    <property type="entry name" value="EXPRESSED PROTEIN"/>
    <property type="match status" value="1"/>
</dbReference>
<dbReference type="Proteomes" id="UP001415857">
    <property type="component" value="Unassembled WGS sequence"/>
</dbReference>
<feature type="compositionally biased region" description="Polar residues" evidence="1">
    <location>
        <begin position="552"/>
        <end position="570"/>
    </location>
</feature>
<dbReference type="Pfam" id="PF25608">
    <property type="entry name" value="NAL1_N"/>
    <property type="match status" value="1"/>
</dbReference>
<reference evidence="4 5" key="1">
    <citation type="journal article" date="2024" name="Plant J.">
        <title>Genome sequences and population genomics reveal climatic adaptation and genomic divergence between two closely related sweetgum species.</title>
        <authorList>
            <person name="Xu W.Q."/>
            <person name="Ren C.Q."/>
            <person name="Zhang X.Y."/>
            <person name="Comes H.P."/>
            <person name="Liu X.H."/>
            <person name="Li Y.G."/>
            <person name="Kettle C.J."/>
            <person name="Jalonen R."/>
            <person name="Gaisberger H."/>
            <person name="Ma Y.Z."/>
            <person name="Qiu Y.X."/>
        </authorList>
    </citation>
    <scope>NUCLEOTIDE SEQUENCE [LARGE SCALE GENOMIC DNA]</scope>
    <source>
        <strain evidence="4">Hangzhou</strain>
    </source>
</reference>
<evidence type="ECO:0000313" key="4">
    <source>
        <dbReference type="EMBL" id="KAK9267570.1"/>
    </source>
</evidence>
<feature type="region of interest" description="Disordered" evidence="1">
    <location>
        <begin position="548"/>
        <end position="599"/>
    </location>
</feature>
<dbReference type="Pfam" id="PF25819">
    <property type="entry name" value="Nal1_C"/>
    <property type="match status" value="1"/>
</dbReference>
<feature type="domain" description="Nal1 C-terminal" evidence="3">
    <location>
        <begin position="190"/>
        <end position="457"/>
    </location>
</feature>
<feature type="compositionally biased region" description="Basic and acidic residues" evidence="1">
    <location>
        <begin position="483"/>
        <end position="495"/>
    </location>
</feature>
<dbReference type="AlphaFoldDB" id="A0AAP0R3Y3"/>
<name>A0AAP0R3Y3_LIQFO</name>
<organism evidence="4 5">
    <name type="scientific">Liquidambar formosana</name>
    <name type="common">Formosan gum</name>
    <dbReference type="NCBI Taxonomy" id="63359"/>
    <lineage>
        <taxon>Eukaryota</taxon>
        <taxon>Viridiplantae</taxon>
        <taxon>Streptophyta</taxon>
        <taxon>Embryophyta</taxon>
        <taxon>Tracheophyta</taxon>
        <taxon>Spermatophyta</taxon>
        <taxon>Magnoliopsida</taxon>
        <taxon>eudicotyledons</taxon>
        <taxon>Gunneridae</taxon>
        <taxon>Pentapetalae</taxon>
        <taxon>Saxifragales</taxon>
        <taxon>Altingiaceae</taxon>
        <taxon>Liquidambar</taxon>
    </lineage>
</organism>
<dbReference type="InterPro" id="IPR057904">
    <property type="entry name" value="Nal1_C"/>
</dbReference>
<dbReference type="PANTHER" id="PTHR31521">
    <property type="entry name" value="EXPRESSED PROTEIN"/>
    <property type="match status" value="1"/>
</dbReference>
<comment type="caution">
    <text evidence="4">The sequence shown here is derived from an EMBL/GenBank/DDBJ whole genome shotgun (WGS) entry which is preliminary data.</text>
</comment>
<accession>A0AAP0R3Y3</accession>
<evidence type="ECO:0000256" key="1">
    <source>
        <dbReference type="SAM" id="MobiDB-lite"/>
    </source>
</evidence>
<dbReference type="InterPro" id="IPR009003">
    <property type="entry name" value="Peptidase_S1_PA"/>
</dbReference>
<dbReference type="InterPro" id="IPR057905">
    <property type="entry name" value="Nal1_N"/>
</dbReference>
<proteinExistence type="predicted"/>
<gene>
    <name evidence="4" type="ORF">L1049_009998</name>
</gene>
<dbReference type="SUPFAM" id="SSF50494">
    <property type="entry name" value="Trypsin-like serine proteases"/>
    <property type="match status" value="1"/>
</dbReference>
<protein>
    <submittedName>
        <fullName evidence="4">Uncharacterized protein</fullName>
    </submittedName>
</protein>
<keyword evidence="5" id="KW-1185">Reference proteome</keyword>
<feature type="region of interest" description="Disordered" evidence="1">
    <location>
        <begin position="465"/>
        <end position="499"/>
    </location>
</feature>
<evidence type="ECO:0000313" key="5">
    <source>
        <dbReference type="Proteomes" id="UP001415857"/>
    </source>
</evidence>
<dbReference type="InterPro" id="IPR057906">
    <property type="entry name" value="Nal1"/>
</dbReference>
<evidence type="ECO:0000259" key="2">
    <source>
        <dbReference type="Pfam" id="PF25608"/>
    </source>
</evidence>
<dbReference type="EMBL" id="JBBPBK010000016">
    <property type="protein sequence ID" value="KAK9267570.1"/>
    <property type="molecule type" value="Genomic_DNA"/>
</dbReference>
<evidence type="ECO:0000259" key="3">
    <source>
        <dbReference type="Pfam" id="PF25819"/>
    </source>
</evidence>
<sequence>MERTRLDLRFHHSGSIQSEESALDLERNGWNHPNLLSSSPSSLQAFASGGQLSESNAAYFSWPTSSRLNDAAEDRANYFGNLQKGVLPETLGRLPTGQQATTLLEVMTIRAFHSKILRRFSLGTAIGFRIRRGVLTDIPAILVFVAHKVHRQWLSHVQCLPAALEGPGGVWCDVDVVEFSYFGAPAPTPKEQLYTELVDGLRGSDPCIASGSQVASQDIYGTLGAIVKSRTGNRQVGFLTNRHVAVDLDYPNQKMFHPLPPSRGPGVYLGAVERATSFITDDLWYGIFAGTNPETFVRADGAFIPFAENFNMSNVTTSVKGVGDIGDVNVIDLQSSINSLIGRQVVKVGRSSGLTTGTIMAYALEYNDEKGICFFTDFLVVGENQQTFDLEGDSGSLILLTGQNGEKPRPVGIIWGGTANRGRLKLKVGQPPENWTSGVDLGRLLDLLELDLITTSEGLQAAVQEQRNASAAGIDSTVGESSPPDRRTSKGKTEENVEPLGLNIRQVPFNGGSREGLILPFVHTEFHIEDGIEAAPNVEHQFIPSFFGRSPVHQNNQQENPESKNLSALRNGSDEEISVSLQLGEPEPKRRKQPASVSH</sequence>
<feature type="domain" description="Nal1 N-terminal" evidence="2">
    <location>
        <begin position="98"/>
        <end position="177"/>
    </location>
</feature>